<dbReference type="EMBL" id="FNDZ01000001">
    <property type="protein sequence ID" value="SDH89741.1"/>
    <property type="molecule type" value="Genomic_DNA"/>
</dbReference>
<evidence type="ECO:0000256" key="4">
    <source>
        <dbReference type="ARBA" id="ARBA00001947"/>
    </source>
</evidence>
<comment type="cofactor">
    <cofactor evidence="10 13">
        <name>a divalent metal cation</name>
        <dbReference type="ChEBI" id="CHEBI:60240"/>
    </cofactor>
    <text evidence="10 13">Binds 1 divalent metal cation per subunit.</text>
</comment>
<dbReference type="Gene3D" id="3.20.20.70">
    <property type="entry name" value="Aldolase class I"/>
    <property type="match status" value="1"/>
</dbReference>
<keyword evidence="13" id="KW-0464">Manganese</keyword>
<dbReference type="PROSITE" id="PS01085">
    <property type="entry name" value="RIBUL_P_3_EPIMER_1"/>
    <property type="match status" value="1"/>
</dbReference>
<evidence type="ECO:0000256" key="5">
    <source>
        <dbReference type="ARBA" id="ARBA00001954"/>
    </source>
</evidence>
<dbReference type="CDD" id="cd00429">
    <property type="entry name" value="RPE"/>
    <property type="match status" value="1"/>
</dbReference>
<comment type="cofactor">
    <cofactor evidence="4">
        <name>Zn(2+)</name>
        <dbReference type="ChEBI" id="CHEBI:29105"/>
    </cofactor>
</comment>
<keyword evidence="9 10" id="KW-0413">Isomerase</keyword>
<feature type="binding site" evidence="10 14">
    <location>
        <begin position="141"/>
        <end position="144"/>
    </location>
    <ligand>
        <name>substrate</name>
    </ligand>
</feature>
<proteinExistence type="inferred from homology"/>
<dbReference type="InterPro" id="IPR000056">
    <property type="entry name" value="Ribul_P_3_epim-like"/>
</dbReference>
<evidence type="ECO:0000256" key="14">
    <source>
        <dbReference type="PIRSR" id="PIRSR001461-3"/>
    </source>
</evidence>
<dbReference type="GO" id="GO:0006098">
    <property type="term" value="P:pentose-phosphate shunt"/>
    <property type="evidence" value="ECO:0007669"/>
    <property type="project" value="UniProtKB-UniRule"/>
</dbReference>
<sequence length="218" mass="23712">MVKIAPSILSADFANLGRDITRTDKAGADWIHIDVMDGSYVPNISFGLPVIKAIRPYTEKLFDVHLMIVNPSSYIDAFADAGADLINFHYEAEVHVDRAIEKIKSRGLKAGITLNPATPVDVLKPILHKLDLVLIMSVNPGFGGQSFIPYTLDKVKELKKMAETLNPDLLIEIDGGIDVHTIKMAVEAGCDIVVAGSAVYRNGEIESNISALRKASDE</sequence>
<evidence type="ECO:0000256" key="7">
    <source>
        <dbReference type="ARBA" id="ARBA00013188"/>
    </source>
</evidence>
<feature type="binding site" evidence="14">
    <location>
        <position position="176"/>
    </location>
    <ligand>
        <name>substrate</name>
    </ligand>
</feature>
<dbReference type="PANTHER" id="PTHR11749">
    <property type="entry name" value="RIBULOSE-5-PHOSPHATE-3-EPIMERASE"/>
    <property type="match status" value="1"/>
</dbReference>
<dbReference type="SUPFAM" id="SSF51366">
    <property type="entry name" value="Ribulose-phoshate binding barrel"/>
    <property type="match status" value="1"/>
</dbReference>
<evidence type="ECO:0000313" key="16">
    <source>
        <dbReference type="Proteomes" id="UP000183255"/>
    </source>
</evidence>
<dbReference type="NCBIfam" id="NF004076">
    <property type="entry name" value="PRK05581.1-4"/>
    <property type="match status" value="1"/>
</dbReference>
<feature type="binding site" evidence="10">
    <location>
        <begin position="174"/>
        <end position="176"/>
    </location>
    <ligand>
        <name>substrate</name>
    </ligand>
</feature>
<dbReference type="GO" id="GO:0005737">
    <property type="term" value="C:cytoplasm"/>
    <property type="evidence" value="ECO:0007669"/>
    <property type="project" value="UniProtKB-ARBA"/>
</dbReference>
<dbReference type="InterPro" id="IPR013785">
    <property type="entry name" value="Aldolase_TIM"/>
</dbReference>
<feature type="binding site" evidence="10 14">
    <location>
        <position position="7"/>
    </location>
    <ligand>
        <name>substrate</name>
    </ligand>
</feature>
<comment type="cofactor">
    <cofactor evidence="3">
        <name>Co(2+)</name>
        <dbReference type="ChEBI" id="CHEBI:48828"/>
    </cofactor>
</comment>
<feature type="binding site" evidence="10 14">
    <location>
        <begin position="196"/>
        <end position="197"/>
    </location>
    <ligand>
        <name>substrate</name>
    </ligand>
</feature>
<reference evidence="15 16" key="1">
    <citation type="submission" date="2016-10" db="EMBL/GenBank/DDBJ databases">
        <authorList>
            <person name="de Groot N.N."/>
        </authorList>
    </citation>
    <scope>NUCLEOTIDE SEQUENCE [LARGE SCALE GENOMIC DNA]</scope>
    <source>
        <strain evidence="15 16">CGMCC 1.5058</strain>
    </source>
</reference>
<dbReference type="GO" id="GO:0046872">
    <property type="term" value="F:metal ion binding"/>
    <property type="evidence" value="ECO:0007669"/>
    <property type="project" value="UniProtKB-UniRule"/>
</dbReference>
<comment type="similarity">
    <text evidence="6 10 11">Belongs to the ribulose-phosphate 3-epimerase family.</text>
</comment>
<dbReference type="EC" id="5.1.3.1" evidence="7 10"/>
<gene>
    <name evidence="10" type="primary">rpe</name>
    <name evidence="15" type="ORF">SAMN05421804_101152</name>
</gene>
<name>A0A1G8G625_9CLOT</name>
<dbReference type="InterPro" id="IPR011060">
    <property type="entry name" value="RibuloseP-bd_barrel"/>
</dbReference>
<feature type="binding site" evidence="10 13">
    <location>
        <position position="32"/>
    </location>
    <ligand>
        <name>a divalent metal cation</name>
        <dbReference type="ChEBI" id="CHEBI:60240"/>
    </ligand>
</feature>
<comment type="cofactor">
    <cofactor evidence="5">
        <name>Fe(2+)</name>
        <dbReference type="ChEBI" id="CHEBI:29033"/>
    </cofactor>
</comment>
<evidence type="ECO:0000256" key="9">
    <source>
        <dbReference type="ARBA" id="ARBA00023235"/>
    </source>
</evidence>
<keyword evidence="10 11" id="KW-0119">Carbohydrate metabolism</keyword>
<dbReference type="GO" id="GO:0019323">
    <property type="term" value="P:pentose catabolic process"/>
    <property type="evidence" value="ECO:0007669"/>
    <property type="project" value="UniProtKB-UniRule"/>
</dbReference>
<dbReference type="RefSeq" id="WP_031572817.1">
    <property type="nucleotide sequence ID" value="NZ_DAMANS010000063.1"/>
</dbReference>
<feature type="binding site" evidence="10 13">
    <location>
        <position position="174"/>
    </location>
    <ligand>
        <name>a divalent metal cation</name>
        <dbReference type="ChEBI" id="CHEBI:60240"/>
    </ligand>
</feature>
<dbReference type="NCBIfam" id="TIGR01163">
    <property type="entry name" value="rpe"/>
    <property type="match status" value="1"/>
</dbReference>
<dbReference type="AlphaFoldDB" id="A0A1G8G625"/>
<dbReference type="FunFam" id="3.20.20.70:FF:000004">
    <property type="entry name" value="Ribulose-phosphate 3-epimerase"/>
    <property type="match status" value="1"/>
</dbReference>
<protein>
    <recommendedName>
        <fullName evidence="7 10">Ribulose-phosphate 3-epimerase</fullName>
        <ecNumber evidence="7 10">5.1.3.1</ecNumber>
    </recommendedName>
</protein>
<comment type="function">
    <text evidence="10">Catalyzes the reversible epimerization of D-ribulose 5-phosphate to D-xylulose 5-phosphate.</text>
</comment>
<accession>A0A1G8G625</accession>
<feature type="active site" description="Proton donor" evidence="10 12">
    <location>
        <position position="174"/>
    </location>
</feature>
<evidence type="ECO:0000256" key="12">
    <source>
        <dbReference type="PIRSR" id="PIRSR001461-1"/>
    </source>
</evidence>
<evidence type="ECO:0000256" key="8">
    <source>
        <dbReference type="ARBA" id="ARBA00022723"/>
    </source>
</evidence>
<dbReference type="Proteomes" id="UP000183255">
    <property type="component" value="Unassembled WGS sequence"/>
</dbReference>
<evidence type="ECO:0000256" key="3">
    <source>
        <dbReference type="ARBA" id="ARBA00001941"/>
    </source>
</evidence>
<evidence type="ECO:0000313" key="15">
    <source>
        <dbReference type="EMBL" id="SDH89741.1"/>
    </source>
</evidence>
<evidence type="ECO:0000256" key="13">
    <source>
        <dbReference type="PIRSR" id="PIRSR001461-2"/>
    </source>
</evidence>
<dbReference type="HAMAP" id="MF_02227">
    <property type="entry name" value="RPE"/>
    <property type="match status" value="1"/>
</dbReference>
<evidence type="ECO:0000256" key="11">
    <source>
        <dbReference type="PIRNR" id="PIRNR001461"/>
    </source>
</evidence>
<keyword evidence="13" id="KW-0862">Zinc</keyword>
<evidence type="ECO:0000256" key="6">
    <source>
        <dbReference type="ARBA" id="ARBA00009541"/>
    </source>
</evidence>
<keyword evidence="13" id="KW-0170">Cobalt</keyword>
<dbReference type="GO" id="GO:0004750">
    <property type="term" value="F:D-ribulose-phosphate 3-epimerase activity"/>
    <property type="evidence" value="ECO:0007669"/>
    <property type="project" value="UniProtKB-UniRule"/>
</dbReference>
<feature type="binding site" evidence="10 14">
    <location>
        <position position="65"/>
    </location>
    <ligand>
        <name>substrate</name>
    </ligand>
</feature>
<dbReference type="PROSITE" id="PS01086">
    <property type="entry name" value="RIBUL_P_3_EPIMER_2"/>
    <property type="match status" value="1"/>
</dbReference>
<dbReference type="InterPro" id="IPR026019">
    <property type="entry name" value="Ribul_P_3_epim"/>
</dbReference>
<evidence type="ECO:0000256" key="2">
    <source>
        <dbReference type="ARBA" id="ARBA00001936"/>
    </source>
</evidence>
<comment type="pathway">
    <text evidence="10">Carbohydrate degradation.</text>
</comment>
<evidence type="ECO:0000256" key="1">
    <source>
        <dbReference type="ARBA" id="ARBA00001782"/>
    </source>
</evidence>
<feature type="binding site" evidence="10 13">
    <location>
        <position position="34"/>
    </location>
    <ligand>
        <name>a divalent metal cation</name>
        <dbReference type="ChEBI" id="CHEBI:60240"/>
    </ligand>
</feature>
<feature type="active site" description="Proton acceptor" evidence="10 12">
    <location>
        <position position="34"/>
    </location>
</feature>
<comment type="cofactor">
    <cofactor evidence="2">
        <name>Mn(2+)</name>
        <dbReference type="ChEBI" id="CHEBI:29035"/>
    </cofactor>
</comment>
<evidence type="ECO:0000256" key="10">
    <source>
        <dbReference type="HAMAP-Rule" id="MF_02227"/>
    </source>
</evidence>
<dbReference type="PIRSF" id="PIRSF001461">
    <property type="entry name" value="RPE"/>
    <property type="match status" value="1"/>
</dbReference>
<keyword evidence="8 10" id="KW-0479">Metal-binding</keyword>
<dbReference type="Pfam" id="PF00834">
    <property type="entry name" value="Ribul_P_3_epim"/>
    <property type="match status" value="1"/>
</dbReference>
<organism evidence="15 16">
    <name type="scientific">Proteiniclasticum ruminis</name>
    <dbReference type="NCBI Taxonomy" id="398199"/>
    <lineage>
        <taxon>Bacteria</taxon>
        <taxon>Bacillati</taxon>
        <taxon>Bacillota</taxon>
        <taxon>Clostridia</taxon>
        <taxon>Eubacteriales</taxon>
        <taxon>Clostridiaceae</taxon>
        <taxon>Proteiniclasticum</taxon>
    </lineage>
</organism>
<comment type="catalytic activity">
    <reaction evidence="1 10 11">
        <text>D-ribulose 5-phosphate = D-xylulose 5-phosphate</text>
        <dbReference type="Rhea" id="RHEA:13677"/>
        <dbReference type="ChEBI" id="CHEBI:57737"/>
        <dbReference type="ChEBI" id="CHEBI:58121"/>
        <dbReference type="EC" id="5.1.3.1"/>
    </reaction>
</comment>
<feature type="binding site" evidence="10 13">
    <location>
        <position position="65"/>
    </location>
    <ligand>
        <name>a divalent metal cation</name>
        <dbReference type="ChEBI" id="CHEBI:60240"/>
    </ligand>
</feature>